<name>A0ABX2K073_9MYCO</name>
<dbReference type="PANTHER" id="PTHR12526">
    <property type="entry name" value="GLYCOSYLTRANSFERASE"/>
    <property type="match status" value="1"/>
</dbReference>
<evidence type="ECO:0000313" key="6">
    <source>
        <dbReference type="Proteomes" id="UP000708347"/>
    </source>
</evidence>
<evidence type="ECO:0000256" key="2">
    <source>
        <dbReference type="ARBA" id="ARBA00022679"/>
    </source>
</evidence>
<evidence type="ECO:0000256" key="1">
    <source>
        <dbReference type="ARBA" id="ARBA00022676"/>
    </source>
</evidence>
<evidence type="ECO:0000259" key="4">
    <source>
        <dbReference type="Pfam" id="PF13439"/>
    </source>
</evidence>
<sequence>MTLSFLSVLPSLTPTVVPYQGLSRVPNIGILSTYPPTRCGLAAFSAALSEGLRANAARVDVVRIADGAPSEDVGVVGELVNGVPASVAAAVELLNRSDVVIVQHEYGIYGGADGDEIVDIIRGLRVPSIVVAHTVLKAPTPQQRWVLETIAAEVDQVVVMTAAAHARLCEGYDIDRRKVTTIPHGATVAANVQVKRSGRPTLLTWGLLGPGKGIERVIDVMDSLRELPGRPRYLIAGRTHPKVLAADGDAYLDSLRERAISRGVADSVSFDPAYRDTLALSAMVQSAAAVVLPYDSTDQVTSGVLVDAIANGRPTVATAFPHAVELLGDGTGIVVSHDDTDALRSALHMVLTQPRLAGSMAARARLLAPAMAWPVVAKDYLYLAQRLCAKRSAYA</sequence>
<proteinExistence type="predicted"/>
<feature type="domain" description="Glycosyltransferase subfamily 4-like N-terminal" evidence="4">
    <location>
        <begin position="41"/>
        <end position="185"/>
    </location>
</feature>
<dbReference type="Proteomes" id="UP000708347">
    <property type="component" value="Unassembled WGS sequence"/>
</dbReference>
<accession>A0ABX2K073</accession>
<protein>
    <submittedName>
        <fullName evidence="5">Glycosyltransferase</fullName>
    </submittedName>
</protein>
<keyword evidence="1" id="KW-0328">Glycosyltransferase</keyword>
<comment type="caution">
    <text evidence="5">The sequence shown here is derived from an EMBL/GenBank/DDBJ whole genome shotgun (WGS) entry which is preliminary data.</text>
</comment>
<evidence type="ECO:0000313" key="5">
    <source>
        <dbReference type="EMBL" id="NTY62268.1"/>
    </source>
</evidence>
<feature type="domain" description="Glycosyl transferase family 1" evidence="3">
    <location>
        <begin position="193"/>
        <end position="365"/>
    </location>
</feature>
<reference evidence="5 6" key="1">
    <citation type="submission" date="2019-05" db="EMBL/GenBank/DDBJ databases">
        <title>Mycolicibacterium sphagni ENV482 genome assembly.</title>
        <authorList>
            <person name="Chen W."/>
            <person name="Faulkner N.W."/>
            <person name="Hyman M.R."/>
        </authorList>
    </citation>
    <scope>NUCLEOTIDE SEQUENCE [LARGE SCALE GENOMIC DNA]</scope>
    <source>
        <strain evidence="5 6">ENV482</strain>
    </source>
</reference>
<gene>
    <name evidence="5" type="ORF">FEG63_22270</name>
</gene>
<keyword evidence="6" id="KW-1185">Reference proteome</keyword>
<dbReference type="Pfam" id="PF13439">
    <property type="entry name" value="Glyco_transf_4"/>
    <property type="match status" value="1"/>
</dbReference>
<evidence type="ECO:0000259" key="3">
    <source>
        <dbReference type="Pfam" id="PF00534"/>
    </source>
</evidence>
<dbReference type="PANTHER" id="PTHR12526:SF572">
    <property type="entry name" value="BLL5144 PROTEIN"/>
    <property type="match status" value="1"/>
</dbReference>
<dbReference type="InterPro" id="IPR028098">
    <property type="entry name" value="Glyco_trans_4-like_N"/>
</dbReference>
<dbReference type="SUPFAM" id="SSF53756">
    <property type="entry name" value="UDP-Glycosyltransferase/glycogen phosphorylase"/>
    <property type="match status" value="1"/>
</dbReference>
<dbReference type="Pfam" id="PF00534">
    <property type="entry name" value="Glycos_transf_1"/>
    <property type="match status" value="1"/>
</dbReference>
<dbReference type="InterPro" id="IPR001296">
    <property type="entry name" value="Glyco_trans_1"/>
</dbReference>
<dbReference type="EMBL" id="VBSB01000015">
    <property type="protein sequence ID" value="NTY62268.1"/>
    <property type="molecule type" value="Genomic_DNA"/>
</dbReference>
<organism evidence="5 6">
    <name type="scientific">Mycolicibacterium sphagni</name>
    <dbReference type="NCBI Taxonomy" id="1786"/>
    <lineage>
        <taxon>Bacteria</taxon>
        <taxon>Bacillati</taxon>
        <taxon>Actinomycetota</taxon>
        <taxon>Actinomycetes</taxon>
        <taxon>Mycobacteriales</taxon>
        <taxon>Mycobacteriaceae</taxon>
        <taxon>Mycolicibacterium</taxon>
    </lineage>
</organism>
<keyword evidence="2" id="KW-0808">Transferase</keyword>
<dbReference type="Gene3D" id="3.40.50.2000">
    <property type="entry name" value="Glycogen Phosphorylase B"/>
    <property type="match status" value="2"/>
</dbReference>